<dbReference type="GO" id="GO:0006508">
    <property type="term" value="P:proteolysis"/>
    <property type="evidence" value="ECO:0007669"/>
    <property type="project" value="UniProtKB-KW"/>
</dbReference>
<keyword evidence="7" id="KW-0175">Coiled coil</keyword>
<keyword evidence="3" id="KW-0479">Metal-binding</keyword>
<evidence type="ECO:0000256" key="3">
    <source>
        <dbReference type="ARBA" id="ARBA00022723"/>
    </source>
</evidence>
<feature type="coiled-coil region" evidence="7">
    <location>
        <begin position="117"/>
        <end position="144"/>
    </location>
</feature>
<evidence type="ECO:0000256" key="7">
    <source>
        <dbReference type="SAM" id="Coils"/>
    </source>
</evidence>
<evidence type="ECO:0000256" key="5">
    <source>
        <dbReference type="ARBA" id="ARBA00022833"/>
    </source>
</evidence>
<keyword evidence="5" id="KW-0862">Zinc</keyword>
<dbReference type="SUPFAM" id="SSF51261">
    <property type="entry name" value="Duplicated hybrid motif"/>
    <property type="match status" value="1"/>
</dbReference>
<keyword evidence="2" id="KW-0645">Protease</keyword>
<dbReference type="InterPro" id="IPR050570">
    <property type="entry name" value="Cell_wall_metabolism_enzyme"/>
</dbReference>
<evidence type="ECO:0000256" key="2">
    <source>
        <dbReference type="ARBA" id="ARBA00022670"/>
    </source>
</evidence>
<evidence type="ECO:0000313" key="10">
    <source>
        <dbReference type="Proteomes" id="UP000057213"/>
    </source>
</evidence>
<dbReference type="GO" id="GO:0004222">
    <property type="term" value="F:metalloendopeptidase activity"/>
    <property type="evidence" value="ECO:0007669"/>
    <property type="project" value="TreeGrafter"/>
</dbReference>
<dbReference type="Pfam" id="PF01551">
    <property type="entry name" value="Peptidase_M23"/>
    <property type="match status" value="1"/>
</dbReference>
<name>A0A0M4M757_9HYPH</name>
<evidence type="ECO:0000259" key="8">
    <source>
        <dbReference type="Pfam" id="PF01551"/>
    </source>
</evidence>
<proteinExistence type="predicted"/>
<sequence>MEEVYRDISLSREQILRLTKKVDDLKKDKHILTNELIKVAKAERDAVASVAETEKKLKKLVQQQTQSHQKLKDHRDEFVEVLSILERIGLDLPPAIIARPEDVLASIRSSVLLENVIPQMQEKIQDLTKRLRELNDLARSITKERTALALEIKKQVEQRKHLELLLDEKAKLQKISEKELTEQQQRNVRLAEKSQSLEELILELNHQSQVSSDLSVQMQENLQLLRNLDFENQKGALLSPVAGKKIQQFKNGSYATRFGEIIETEAAAVVLSPVNALVVFSGLFRSYGQLVILDVGSGYHIVFVGMARTGVKQGQFVLSGEPIGMMGTRFVASTLALDVGKNSPMLYIEFRKDGKPVNPTPWWRTERSKRNKNDS</sequence>
<keyword evidence="4 9" id="KW-0378">Hydrolase</keyword>
<feature type="coiled-coil region" evidence="7">
    <location>
        <begin position="8"/>
        <end position="35"/>
    </location>
</feature>
<dbReference type="STRING" id="1318743.PU02_1328"/>
<dbReference type="EMBL" id="CP010401">
    <property type="protein sequence ID" value="ALE04142.1"/>
    <property type="molecule type" value="Genomic_DNA"/>
</dbReference>
<reference evidence="9 10" key="1">
    <citation type="journal article" date="2015" name="Genome Announc.">
        <title>Complete Genome Sequence of Bartonella ancashensis Strain 20.00, Isolated from the Blood of a Patient with Verruga Peruana.</title>
        <authorList>
            <person name="Hang J."/>
            <person name="Mullins K.E."/>
            <person name="Clifford R.J."/>
            <person name="Onmus-Leone F."/>
            <person name="Yang Y."/>
            <person name="Jiang J."/>
            <person name="Leguia M."/>
            <person name="Kasper M.R."/>
            <person name="Maguina C."/>
            <person name="Lesho E.P."/>
            <person name="Jarman R.G."/>
            <person name="Richards A.L."/>
            <person name="Blazes D."/>
        </authorList>
    </citation>
    <scope>NUCLEOTIDE SEQUENCE [LARGE SCALE GENOMIC DNA]</scope>
    <source>
        <strain evidence="9 10">20.00</strain>
    </source>
</reference>
<dbReference type="PATRIC" id="fig|1318743.3.peg.1342"/>
<keyword evidence="6" id="KW-0482">Metalloprotease</keyword>
<keyword evidence="10" id="KW-1185">Reference proteome</keyword>
<dbReference type="Proteomes" id="UP000057213">
    <property type="component" value="Chromosome"/>
</dbReference>
<organism evidence="9 10">
    <name type="scientific">Bartonella ancashensis</name>
    <dbReference type="NCBI Taxonomy" id="1318743"/>
    <lineage>
        <taxon>Bacteria</taxon>
        <taxon>Pseudomonadati</taxon>
        <taxon>Pseudomonadota</taxon>
        <taxon>Alphaproteobacteria</taxon>
        <taxon>Hyphomicrobiales</taxon>
        <taxon>Bartonellaceae</taxon>
        <taxon>Bartonella</taxon>
    </lineage>
</organism>
<dbReference type="PANTHER" id="PTHR21666">
    <property type="entry name" value="PEPTIDASE-RELATED"/>
    <property type="match status" value="1"/>
</dbReference>
<dbReference type="PANTHER" id="PTHR21666:SF288">
    <property type="entry name" value="CELL DIVISION PROTEIN YTFB"/>
    <property type="match status" value="1"/>
</dbReference>
<dbReference type="InterPro" id="IPR011055">
    <property type="entry name" value="Dup_hybrid_motif"/>
</dbReference>
<evidence type="ECO:0000313" key="9">
    <source>
        <dbReference type="EMBL" id="ALE04142.1"/>
    </source>
</evidence>
<dbReference type="AlphaFoldDB" id="A0A0M4M757"/>
<feature type="coiled-coil region" evidence="7">
    <location>
        <begin position="180"/>
        <end position="207"/>
    </location>
</feature>
<dbReference type="GO" id="GO:0046872">
    <property type="term" value="F:metal ion binding"/>
    <property type="evidence" value="ECO:0007669"/>
    <property type="project" value="UniProtKB-KW"/>
</dbReference>
<dbReference type="Gene3D" id="2.70.70.10">
    <property type="entry name" value="Glucose Permease (Domain IIA)"/>
    <property type="match status" value="1"/>
</dbReference>
<accession>A0A0M4M757</accession>
<evidence type="ECO:0000256" key="6">
    <source>
        <dbReference type="ARBA" id="ARBA00023049"/>
    </source>
</evidence>
<dbReference type="KEGG" id="banc:PU02_1328"/>
<dbReference type="InterPro" id="IPR016047">
    <property type="entry name" value="M23ase_b-sheet_dom"/>
</dbReference>
<dbReference type="CDD" id="cd12797">
    <property type="entry name" value="M23_peptidase"/>
    <property type="match status" value="1"/>
</dbReference>
<evidence type="ECO:0000256" key="1">
    <source>
        <dbReference type="ARBA" id="ARBA00001947"/>
    </source>
</evidence>
<protein>
    <submittedName>
        <fullName evidence="9">Periplasmic septal ring factor with murein hydrolase activity EnvC/YibP</fullName>
    </submittedName>
</protein>
<comment type="cofactor">
    <cofactor evidence="1">
        <name>Zn(2+)</name>
        <dbReference type="ChEBI" id="CHEBI:29105"/>
    </cofactor>
</comment>
<evidence type="ECO:0000256" key="4">
    <source>
        <dbReference type="ARBA" id="ARBA00022801"/>
    </source>
</evidence>
<gene>
    <name evidence="9" type="ORF">PU02_1328</name>
</gene>
<feature type="domain" description="M23ase beta-sheet core" evidence="8">
    <location>
        <begin position="262"/>
        <end position="359"/>
    </location>
</feature>